<feature type="region of interest" description="Disordered" evidence="1">
    <location>
        <begin position="1"/>
        <end position="65"/>
    </location>
</feature>
<dbReference type="Proteomes" id="UP001153050">
    <property type="component" value="Unassembled WGS sequence"/>
</dbReference>
<evidence type="ECO:0000256" key="1">
    <source>
        <dbReference type="SAM" id="MobiDB-lite"/>
    </source>
</evidence>
<accession>A0ABM9E3B9</accession>
<protein>
    <submittedName>
        <fullName evidence="2">Uncharacterized protein</fullName>
    </submittedName>
</protein>
<feature type="compositionally biased region" description="Basic and acidic residues" evidence="1">
    <location>
        <begin position="41"/>
        <end position="54"/>
    </location>
</feature>
<proteinExistence type="predicted"/>
<evidence type="ECO:0000313" key="2">
    <source>
        <dbReference type="EMBL" id="CAH2403550.1"/>
    </source>
</evidence>
<evidence type="ECO:0000313" key="3">
    <source>
        <dbReference type="Proteomes" id="UP001153050"/>
    </source>
</evidence>
<sequence length="65" mass="7652">MRPAPSRVPLKQTKHYHRTAEKRPKRKRRMTIRTEDAEDSTSEKYTEPETEHPVLARVDTSCSET</sequence>
<keyword evidence="3" id="KW-1185">Reference proteome</keyword>
<organism evidence="2 3">
    <name type="scientific">Mesorhizobium escarrei</name>
    <dbReference type="NCBI Taxonomy" id="666018"/>
    <lineage>
        <taxon>Bacteria</taxon>
        <taxon>Pseudomonadati</taxon>
        <taxon>Pseudomonadota</taxon>
        <taxon>Alphaproteobacteria</taxon>
        <taxon>Hyphomicrobiales</taxon>
        <taxon>Phyllobacteriaceae</taxon>
        <taxon>Mesorhizobium</taxon>
    </lineage>
</organism>
<reference evidence="2 3" key="1">
    <citation type="submission" date="2022-03" db="EMBL/GenBank/DDBJ databases">
        <authorList>
            <person name="Brunel B."/>
        </authorList>
    </citation>
    <scope>NUCLEOTIDE SEQUENCE [LARGE SCALE GENOMIC DNA]</scope>
    <source>
        <strain evidence="2">STM5069sample</strain>
    </source>
</reference>
<dbReference type="EMBL" id="CAKXZT010000134">
    <property type="protein sequence ID" value="CAH2403550.1"/>
    <property type="molecule type" value="Genomic_DNA"/>
</dbReference>
<name>A0ABM9E3B9_9HYPH</name>
<gene>
    <name evidence="2" type="ORF">MES5069_390038</name>
</gene>
<comment type="caution">
    <text evidence="2">The sequence shown here is derived from an EMBL/GenBank/DDBJ whole genome shotgun (WGS) entry which is preliminary data.</text>
</comment>